<gene>
    <name evidence="1" type="ORF">UFOPK2086_01091</name>
</gene>
<dbReference type="AlphaFoldDB" id="A0A6J6JXP4"/>
<name>A0A6J6JXP4_9ZZZZ</name>
<protein>
    <submittedName>
        <fullName evidence="1">Unannotated protein</fullName>
    </submittedName>
</protein>
<reference evidence="1" key="1">
    <citation type="submission" date="2020-05" db="EMBL/GenBank/DDBJ databases">
        <authorList>
            <person name="Chiriac C."/>
            <person name="Salcher M."/>
            <person name="Ghai R."/>
            <person name="Kavagutti S V."/>
        </authorList>
    </citation>
    <scope>NUCLEOTIDE SEQUENCE</scope>
</reference>
<sequence>MTHESPELVQRNALLGFCVSDAATEYEVIARPPFDCGARQLIVAAVVVTEITPMEGAPGADGTT</sequence>
<accession>A0A6J6JXP4</accession>
<proteinExistence type="predicted"/>
<organism evidence="1">
    <name type="scientific">freshwater metagenome</name>
    <dbReference type="NCBI Taxonomy" id="449393"/>
    <lineage>
        <taxon>unclassified sequences</taxon>
        <taxon>metagenomes</taxon>
        <taxon>ecological metagenomes</taxon>
    </lineage>
</organism>
<evidence type="ECO:0000313" key="1">
    <source>
        <dbReference type="EMBL" id="CAB4642157.1"/>
    </source>
</evidence>
<dbReference type="EMBL" id="CAEZVQ010000172">
    <property type="protein sequence ID" value="CAB4642157.1"/>
    <property type="molecule type" value="Genomic_DNA"/>
</dbReference>